<name>A0A1I7FL23_9BACL</name>
<evidence type="ECO:0000256" key="3">
    <source>
        <dbReference type="ARBA" id="ARBA00022801"/>
    </source>
</evidence>
<accession>A0A1I7FL23</accession>
<dbReference type="eggNOG" id="COG0823">
    <property type="taxonomic scope" value="Bacteria"/>
</dbReference>
<dbReference type="GO" id="GO:0004252">
    <property type="term" value="F:serine-type endopeptidase activity"/>
    <property type="evidence" value="ECO:0007669"/>
    <property type="project" value="TreeGrafter"/>
</dbReference>
<comment type="similarity">
    <text evidence="1">Belongs to the peptidase S9C family.</text>
</comment>
<dbReference type="OrthoDB" id="108903at2"/>
<gene>
    <name evidence="6" type="ORF">SAMN05421543_101319</name>
</gene>
<evidence type="ECO:0000256" key="1">
    <source>
        <dbReference type="ARBA" id="ARBA00010040"/>
    </source>
</evidence>
<dbReference type="EMBL" id="FPBV01000001">
    <property type="protein sequence ID" value="SFU36881.1"/>
    <property type="molecule type" value="Genomic_DNA"/>
</dbReference>
<dbReference type="RefSeq" id="WP_074948876.1">
    <property type="nucleotide sequence ID" value="NZ_FPBV01000001.1"/>
</dbReference>
<evidence type="ECO:0000313" key="7">
    <source>
        <dbReference type="Proteomes" id="UP000183508"/>
    </source>
</evidence>
<keyword evidence="6" id="KW-0031">Aminopeptidase</keyword>
<dbReference type="Pfam" id="PF00326">
    <property type="entry name" value="Peptidase_S9"/>
    <property type="match status" value="1"/>
</dbReference>
<dbReference type="GO" id="GO:0004177">
    <property type="term" value="F:aminopeptidase activity"/>
    <property type="evidence" value="ECO:0007669"/>
    <property type="project" value="UniProtKB-KW"/>
</dbReference>
<dbReference type="Gene3D" id="3.40.50.1820">
    <property type="entry name" value="alpha/beta hydrolase"/>
    <property type="match status" value="1"/>
</dbReference>
<dbReference type="FunFam" id="3.40.50.1820:FF:000028">
    <property type="entry name" value="S9 family peptidase"/>
    <property type="match status" value="1"/>
</dbReference>
<dbReference type="SUPFAM" id="SSF82171">
    <property type="entry name" value="DPP6 N-terminal domain-like"/>
    <property type="match status" value="1"/>
</dbReference>
<dbReference type="Gene3D" id="2.120.10.30">
    <property type="entry name" value="TolB, C-terminal domain"/>
    <property type="match status" value="3"/>
</dbReference>
<organism evidence="6 7">
    <name type="scientific">Alicyclobacillus macrosporangiidus</name>
    <dbReference type="NCBI Taxonomy" id="392015"/>
    <lineage>
        <taxon>Bacteria</taxon>
        <taxon>Bacillati</taxon>
        <taxon>Bacillota</taxon>
        <taxon>Bacilli</taxon>
        <taxon>Bacillales</taxon>
        <taxon>Alicyclobacillaceae</taxon>
        <taxon>Alicyclobacillus</taxon>
    </lineage>
</organism>
<dbReference type="eggNOG" id="COG1506">
    <property type="taxonomic scope" value="Bacteria"/>
</dbReference>
<reference evidence="7" key="1">
    <citation type="submission" date="2016-10" db="EMBL/GenBank/DDBJ databases">
        <authorList>
            <person name="Varghese N."/>
        </authorList>
    </citation>
    <scope>NUCLEOTIDE SEQUENCE [LARGE SCALE GENOMIC DNA]</scope>
    <source>
        <strain evidence="7">DSM 17980</strain>
    </source>
</reference>
<dbReference type="PANTHER" id="PTHR42776">
    <property type="entry name" value="SERINE PEPTIDASE S9 FAMILY MEMBER"/>
    <property type="match status" value="1"/>
</dbReference>
<feature type="domain" description="Peptidase S9 prolyl oligopeptidase catalytic" evidence="5">
    <location>
        <begin position="487"/>
        <end position="696"/>
    </location>
</feature>
<sequence>MSKRRITAQDVQKFEWPGNPVFSPDGRWVVYERTVANVKDDDYETHLVLAAADGSTSRTLTHAGKRNWGAVWSPDGKTLAFLSNRSFGTQVWLLPMEGGEARRLTRFRRGIHALTWAPDGSRLYGLVPVPKEGSVELYDEGLSDKEAKEQADKDREEWEQNPKRYDWLYYKRDGGGLTRGFKNQLVAVDVATGEVQQLTSGPYDVGEPAVSPDGKYIAFPSNRAANPELEYRSDLYRVPATGGELELLCNDAIVYQLAYSPDGKSIAFFGHRNEYWFATHTRLFLVPSEGGASVDLCTDFPDTLGDDCVSDMRSHEHTPGPLWSKDGRFIYALSTREGRCEVVRFTLNGTTATGEVVIGGDREVYGLSYDGGTRFAIAYATPVHPGRVATVDIAGQPVRSRPPRAVTEPMSAERVAPFPNGEVRLDTCNDALLAEVEVVEPEVFFYTSEDGWQVQGFVLKPVGFEAGKKYPVILEIHGGPHAMYAYSFFHEMQWFAAEGYAVVYVNPRGSSGYGQEFVNAVRHHYGEKDAADILNGLDAALEKFDFLDGDRVAVTGGSYGGFMTNWLVGHTDRFFAAVSQRSISNWISFYGVSDIGPRFTETEVGGDVLHDFEKLWKASPLAYAEHVKTPLLLKHGENDLRCPIEQAEQFYTAIKRNGGEVELLRVPNASHDLSRTGKPKLRVARLEAMFRFIHDRLPNRD</sequence>
<dbReference type="PANTHER" id="PTHR42776:SF27">
    <property type="entry name" value="DIPEPTIDYL PEPTIDASE FAMILY MEMBER 6"/>
    <property type="match status" value="1"/>
</dbReference>
<dbReference type="InterPro" id="IPR001375">
    <property type="entry name" value="Peptidase_S9_cat"/>
</dbReference>
<keyword evidence="4" id="KW-0720">Serine protease</keyword>
<dbReference type="Pfam" id="PF07676">
    <property type="entry name" value="PD40"/>
    <property type="match status" value="3"/>
</dbReference>
<dbReference type="InterPro" id="IPR011042">
    <property type="entry name" value="6-blade_b-propeller_TolB-like"/>
</dbReference>
<dbReference type="GO" id="GO:0006508">
    <property type="term" value="P:proteolysis"/>
    <property type="evidence" value="ECO:0007669"/>
    <property type="project" value="UniProtKB-KW"/>
</dbReference>
<dbReference type="Proteomes" id="UP000183508">
    <property type="component" value="Unassembled WGS sequence"/>
</dbReference>
<dbReference type="STRING" id="392015.SAMN05421543_101319"/>
<keyword evidence="3" id="KW-0378">Hydrolase</keyword>
<proteinExistence type="inferred from homology"/>
<protein>
    <submittedName>
        <fullName evidence="6">Dipeptidyl aminopeptidase/acylaminoacyl peptidase</fullName>
    </submittedName>
</protein>
<dbReference type="InterPro" id="IPR029058">
    <property type="entry name" value="AB_hydrolase_fold"/>
</dbReference>
<dbReference type="SUPFAM" id="SSF53474">
    <property type="entry name" value="alpha/beta-Hydrolases"/>
    <property type="match status" value="1"/>
</dbReference>
<evidence type="ECO:0000256" key="2">
    <source>
        <dbReference type="ARBA" id="ARBA00022670"/>
    </source>
</evidence>
<evidence type="ECO:0000256" key="4">
    <source>
        <dbReference type="ARBA" id="ARBA00022825"/>
    </source>
</evidence>
<dbReference type="AlphaFoldDB" id="A0A1I7FL23"/>
<evidence type="ECO:0000259" key="5">
    <source>
        <dbReference type="Pfam" id="PF00326"/>
    </source>
</evidence>
<dbReference type="InterPro" id="IPR011659">
    <property type="entry name" value="WD40"/>
</dbReference>
<keyword evidence="7" id="KW-1185">Reference proteome</keyword>
<evidence type="ECO:0000313" key="6">
    <source>
        <dbReference type="EMBL" id="SFU36881.1"/>
    </source>
</evidence>
<keyword evidence="2" id="KW-0645">Protease</keyword>